<dbReference type="GO" id="GO:0000287">
    <property type="term" value="F:magnesium ion binding"/>
    <property type="evidence" value="ECO:0007669"/>
    <property type="project" value="InterPro"/>
</dbReference>
<reference evidence="4 5" key="1">
    <citation type="submission" date="2018-05" db="EMBL/GenBank/DDBJ databases">
        <title>Genome sequencing and assembly of the regulated plant pathogen Lachnellula willkommii and related sister species for the development of diagnostic species identification markers.</title>
        <authorList>
            <person name="Giroux E."/>
            <person name="Bilodeau G."/>
        </authorList>
    </citation>
    <scope>NUCLEOTIDE SEQUENCE [LARGE SCALE GENOMIC DNA]</scope>
    <source>
        <strain evidence="4 5">CBS 172.35</strain>
    </source>
</reference>
<dbReference type="InterPro" id="IPR055066">
    <property type="entry name" value="AASDHPPT_N"/>
</dbReference>
<dbReference type="Pfam" id="PF22624">
    <property type="entry name" value="AASDHPPT_N"/>
    <property type="match status" value="1"/>
</dbReference>
<comment type="caution">
    <text evidence="4">The sequence shown here is derived from an EMBL/GenBank/DDBJ whole genome shotgun (WGS) entry which is preliminary data.</text>
</comment>
<dbReference type="EC" id="2.7.8.7" evidence="1"/>
<dbReference type="SUPFAM" id="SSF56214">
    <property type="entry name" value="4'-phosphopantetheinyl transferase"/>
    <property type="match status" value="2"/>
</dbReference>
<dbReference type="GO" id="GO:0019878">
    <property type="term" value="P:lysine biosynthetic process via aminoadipic acid"/>
    <property type="evidence" value="ECO:0007669"/>
    <property type="project" value="TreeGrafter"/>
</dbReference>
<dbReference type="PANTHER" id="PTHR12215">
    <property type="entry name" value="PHOSPHOPANTETHEINE TRANSFERASE"/>
    <property type="match status" value="1"/>
</dbReference>
<protein>
    <recommendedName>
        <fullName evidence="1">holo-[acyl-carrier-protein] synthase</fullName>
        <ecNumber evidence="1">2.7.8.7</ecNumber>
    </recommendedName>
</protein>
<dbReference type="AlphaFoldDB" id="A0A559MFM2"/>
<dbReference type="PANTHER" id="PTHR12215:SF10">
    <property type="entry name" value="L-AMINOADIPATE-SEMIALDEHYDE DEHYDROGENASE-PHOSPHOPANTETHEINYL TRANSFERASE"/>
    <property type="match status" value="1"/>
</dbReference>
<evidence type="ECO:0000259" key="3">
    <source>
        <dbReference type="Pfam" id="PF22624"/>
    </source>
</evidence>
<feature type="domain" description="4'-phosphopantetheinyl transferase N-terminal" evidence="3">
    <location>
        <begin position="56"/>
        <end position="143"/>
    </location>
</feature>
<evidence type="ECO:0000313" key="4">
    <source>
        <dbReference type="EMBL" id="TVY91765.1"/>
    </source>
</evidence>
<accession>A0A559MFM2</accession>
<keyword evidence="2 4" id="KW-0808">Transferase</keyword>
<evidence type="ECO:0000313" key="5">
    <source>
        <dbReference type="Proteomes" id="UP000315522"/>
    </source>
</evidence>
<gene>
    <name evidence="4" type="primary">npgA</name>
    <name evidence="4" type="ORF">LAWI1_G003961</name>
</gene>
<organism evidence="4 5">
    <name type="scientific">Lachnellula willkommii</name>
    <dbReference type="NCBI Taxonomy" id="215461"/>
    <lineage>
        <taxon>Eukaryota</taxon>
        <taxon>Fungi</taxon>
        <taxon>Dikarya</taxon>
        <taxon>Ascomycota</taxon>
        <taxon>Pezizomycotina</taxon>
        <taxon>Leotiomycetes</taxon>
        <taxon>Helotiales</taxon>
        <taxon>Lachnaceae</taxon>
        <taxon>Lachnellula</taxon>
    </lineage>
</organism>
<dbReference type="InterPro" id="IPR050559">
    <property type="entry name" value="P-Pant_transferase_sf"/>
</dbReference>
<dbReference type="InterPro" id="IPR037143">
    <property type="entry name" value="4-PPantetheinyl_Trfase_dom_sf"/>
</dbReference>
<proteinExistence type="predicted"/>
<dbReference type="GO" id="GO:0005829">
    <property type="term" value="C:cytosol"/>
    <property type="evidence" value="ECO:0007669"/>
    <property type="project" value="TreeGrafter"/>
</dbReference>
<dbReference type="Proteomes" id="UP000315522">
    <property type="component" value="Unassembled WGS sequence"/>
</dbReference>
<name>A0A559MFM2_9HELO</name>
<evidence type="ECO:0000256" key="2">
    <source>
        <dbReference type="ARBA" id="ARBA00022679"/>
    </source>
</evidence>
<sequence length="369" mass="40598">MASSDTRKAEPQIVQWLLDTRNLWPVPKRARSRDEVQELKSVPLSSTLLIRFAKAARALALLSPSEQESVLKYYQVRDAKMSLASHLLKHLVITKYCNVPWSQSKVSREPTHGKPCYVPEDADAPTHVDFNVSHQAGIVSLIAAVGFEARVDVGTDVVCANERSVQDHASIDKEGFFAWVDVHGDVFAESEVSGMKLSPVSARSVGISGGEVEGYAKDALSRCQWRNRTLDVKVVRGDGVPDEPVKLSSNVVIEAKLRRFYAMWCLRETYVKMTGEALLASWLKDLEISNVQTPAAKDGADPFSLEAGDIAQDFKIVFKGKPVKDVNMELSALGPAYMVGGCVRPSAVMGKWLELNLETDVLEIAEANL</sequence>
<dbReference type="Gene3D" id="3.90.470.20">
    <property type="entry name" value="4'-phosphopantetheinyl transferase domain"/>
    <property type="match status" value="2"/>
</dbReference>
<keyword evidence="5" id="KW-1185">Reference proteome</keyword>
<dbReference type="GO" id="GO:0008897">
    <property type="term" value="F:holo-[acyl-carrier-protein] synthase activity"/>
    <property type="evidence" value="ECO:0007669"/>
    <property type="project" value="UniProtKB-EC"/>
</dbReference>
<dbReference type="EMBL" id="QGML01000469">
    <property type="protein sequence ID" value="TVY91765.1"/>
    <property type="molecule type" value="Genomic_DNA"/>
</dbReference>
<evidence type="ECO:0000256" key="1">
    <source>
        <dbReference type="ARBA" id="ARBA00013172"/>
    </source>
</evidence>